<dbReference type="Gene3D" id="3.90.550.10">
    <property type="entry name" value="Spore Coat Polysaccharide Biosynthesis Protein SpsA, Chain A"/>
    <property type="match status" value="1"/>
</dbReference>
<evidence type="ECO:0000313" key="3">
    <source>
        <dbReference type="Proteomes" id="UP000230027"/>
    </source>
</evidence>
<comment type="caution">
    <text evidence="2">The sequence shown here is derived from an EMBL/GenBank/DDBJ whole genome shotgun (WGS) entry which is preliminary data.</text>
</comment>
<accession>A0A2M7U261</accession>
<sequence>MNKKITSLIPFYNESDNILSILKMLTNVSQISQIICIDDGSKNNLYEKIKKSFPNVELIQNKINIGKAGSIFKATEKSNNEDVLLLDADLVDLSVNEVSHAIDLYKTNNLDMLILENKGDNNFIDSILRKTIIQSGKRILTKTDLLKIAKRAPEKYQLEVAINQYMHLHNKKIAWIKSNSFNPHKKKKIGLIKGIIEDHKMNMSIVNYLGLKDYISQLLFFCKKEII</sequence>
<dbReference type="SUPFAM" id="SSF53448">
    <property type="entry name" value="Nucleotide-diphospho-sugar transferases"/>
    <property type="match status" value="1"/>
</dbReference>
<dbReference type="Proteomes" id="UP000230027">
    <property type="component" value="Unassembled WGS sequence"/>
</dbReference>
<dbReference type="InterPro" id="IPR029044">
    <property type="entry name" value="Nucleotide-diphossugar_trans"/>
</dbReference>
<dbReference type="EMBL" id="PFOD01000084">
    <property type="protein sequence ID" value="PIZ64321.1"/>
    <property type="molecule type" value="Genomic_DNA"/>
</dbReference>
<dbReference type="InterPro" id="IPR001173">
    <property type="entry name" value="Glyco_trans_2-like"/>
</dbReference>
<feature type="domain" description="Glycosyltransferase 2-like" evidence="1">
    <location>
        <begin position="8"/>
        <end position="121"/>
    </location>
</feature>
<reference evidence="3" key="1">
    <citation type="submission" date="2017-09" db="EMBL/GenBank/DDBJ databases">
        <title>Depth-based differentiation of microbial function through sediment-hosted aquifers and enrichment of novel symbionts in the deep terrestrial subsurface.</title>
        <authorList>
            <person name="Probst A.J."/>
            <person name="Ladd B."/>
            <person name="Jarett J.K."/>
            <person name="Geller-Mcgrath D.E."/>
            <person name="Sieber C.M.K."/>
            <person name="Emerson J.B."/>
            <person name="Anantharaman K."/>
            <person name="Thomas B.C."/>
            <person name="Malmstrom R."/>
            <person name="Stieglmeier M."/>
            <person name="Klingl A."/>
            <person name="Woyke T."/>
            <person name="Ryan C.M."/>
            <person name="Banfield J.F."/>
        </authorList>
    </citation>
    <scope>NUCLEOTIDE SEQUENCE [LARGE SCALE GENOMIC DNA]</scope>
</reference>
<dbReference type="Pfam" id="PF00535">
    <property type="entry name" value="Glycos_transf_2"/>
    <property type="match status" value="1"/>
</dbReference>
<evidence type="ECO:0000259" key="1">
    <source>
        <dbReference type="Pfam" id="PF00535"/>
    </source>
</evidence>
<evidence type="ECO:0000313" key="2">
    <source>
        <dbReference type="EMBL" id="PIZ64321.1"/>
    </source>
</evidence>
<dbReference type="AlphaFoldDB" id="A0A2M7U261"/>
<name>A0A2M7U261_9BACT</name>
<gene>
    <name evidence="2" type="ORF">COY14_04860</name>
</gene>
<proteinExistence type="predicted"/>
<organism evidence="2 3">
    <name type="scientific">Candidatus Roizmanbacteria bacterium CG_4_10_14_0_2_um_filter_36_9</name>
    <dbReference type="NCBI Taxonomy" id="1974823"/>
    <lineage>
        <taxon>Bacteria</taxon>
        <taxon>Candidatus Roizmaniibacteriota</taxon>
    </lineage>
</organism>
<protein>
    <recommendedName>
        <fullName evidence="1">Glycosyltransferase 2-like domain-containing protein</fullName>
    </recommendedName>
</protein>